<evidence type="ECO:0000313" key="2">
    <source>
        <dbReference type="EMBL" id="OBY62488.1"/>
    </source>
</evidence>
<keyword evidence="1" id="KW-0812">Transmembrane</keyword>
<dbReference type="EMBL" id="LSFM01000023">
    <property type="protein sequence ID" value="OBY62488.1"/>
    <property type="molecule type" value="Genomic_DNA"/>
</dbReference>
<feature type="transmembrane region" description="Helical" evidence="1">
    <location>
        <begin position="91"/>
        <end position="112"/>
    </location>
</feature>
<reference evidence="3" key="1">
    <citation type="submission" date="2016-02" db="EMBL/GenBank/DDBJ databases">
        <authorList>
            <person name="Shin S.-K."/>
            <person name="Yi H."/>
            <person name="Kim E."/>
        </authorList>
    </citation>
    <scope>NUCLEOTIDE SEQUENCE [LARGE SCALE GENOMIC DNA]</scope>
    <source>
        <strain evidence="3">LPB0003</strain>
    </source>
</reference>
<keyword evidence="1" id="KW-1133">Transmembrane helix</keyword>
<dbReference type="STRING" id="1774273.LPB03_09985"/>
<feature type="transmembrane region" description="Helical" evidence="1">
    <location>
        <begin position="190"/>
        <end position="209"/>
    </location>
</feature>
<dbReference type="KEGG" id="pob:LPB03_09985"/>
<feature type="transmembrane region" description="Helical" evidence="1">
    <location>
        <begin position="118"/>
        <end position="136"/>
    </location>
</feature>
<evidence type="ECO:0000256" key="1">
    <source>
        <dbReference type="SAM" id="Phobius"/>
    </source>
</evidence>
<dbReference type="Proteomes" id="UP000092584">
    <property type="component" value="Unassembled WGS sequence"/>
</dbReference>
<proteinExistence type="predicted"/>
<accession>A0A1B8TSQ5</accession>
<name>A0A1B8TSQ5_9FLAO</name>
<organism evidence="2 3">
    <name type="scientific">Polaribacter vadi</name>
    <dbReference type="NCBI Taxonomy" id="1774273"/>
    <lineage>
        <taxon>Bacteria</taxon>
        <taxon>Pseudomonadati</taxon>
        <taxon>Bacteroidota</taxon>
        <taxon>Flavobacteriia</taxon>
        <taxon>Flavobacteriales</taxon>
        <taxon>Flavobacteriaceae</taxon>
    </lineage>
</organism>
<protein>
    <submittedName>
        <fullName evidence="2">Uncharacterized protein</fullName>
    </submittedName>
</protein>
<dbReference type="AlphaFoldDB" id="A0A1B8TSQ5"/>
<comment type="caution">
    <text evidence="2">The sequence shown here is derived from an EMBL/GenBank/DDBJ whole genome shotgun (WGS) entry which is preliminary data.</text>
</comment>
<gene>
    <name evidence="2" type="ORF">LPB3_09995</name>
</gene>
<sequence length="235" mass="28236">MKLTNLQIDNLYKFTRQHYVYHYDVQTELVDHLANDIEEIWKENPKITFENARDKSFKKFGIFGFMDVIEAKQKQMNKRYWKILLRFAKEWFTLPKIITTSLIFLGFFFLLQIKYSEYIFLGTLLILIIFEMIAIYKIRKEHKKKEQENEKIFLLEAMIGTTKNGFTGITMVNLFNFINLTSFNFSGLETYWLVIISFVITLLCIFFYVSNYVIPEKAEELLQETYPEYKMVKSL</sequence>
<dbReference type="OrthoDB" id="662673at2"/>
<dbReference type="RefSeq" id="WP_065319475.1">
    <property type="nucleotide sequence ID" value="NZ_CP017477.1"/>
</dbReference>
<evidence type="ECO:0000313" key="3">
    <source>
        <dbReference type="Proteomes" id="UP000092584"/>
    </source>
</evidence>
<keyword evidence="3" id="KW-1185">Reference proteome</keyword>
<feature type="transmembrane region" description="Helical" evidence="1">
    <location>
        <begin position="157"/>
        <end position="178"/>
    </location>
</feature>
<keyword evidence="1" id="KW-0472">Membrane</keyword>